<evidence type="ECO:0000313" key="1">
    <source>
        <dbReference type="EMBL" id="PHQ27706.1"/>
    </source>
</evidence>
<reference evidence="1 2" key="1">
    <citation type="submission" date="2017-08" db="EMBL/GenBank/DDBJ databases">
        <title>The whole genome shortgun sequences of strain Leeuwenhoekiella nanhaiensis G18 from the South China Sea.</title>
        <authorList>
            <person name="Liu Q."/>
        </authorList>
    </citation>
    <scope>NUCLEOTIDE SEQUENCE [LARGE SCALE GENOMIC DNA]</scope>
    <source>
        <strain evidence="1 2">G18</strain>
    </source>
</reference>
<dbReference type="AlphaFoldDB" id="A0A2G1VLR1"/>
<accession>A0A2G1VLR1</accession>
<evidence type="ECO:0000313" key="2">
    <source>
        <dbReference type="Proteomes" id="UP000229433"/>
    </source>
</evidence>
<sequence>MIFILIIALVLCVTLCYWWVKAVNAFFRLFLPKENPYIKIHQAKIKNDKTYSEYLKWLDKNGGDIPIDKELTKEEISFQKK</sequence>
<proteinExistence type="predicted"/>
<dbReference type="RefSeq" id="WP_143469421.1">
    <property type="nucleotide sequence ID" value="NZ_KZ319314.1"/>
</dbReference>
<dbReference type="EMBL" id="NQXA01000035">
    <property type="protein sequence ID" value="PHQ27706.1"/>
    <property type="molecule type" value="Genomic_DNA"/>
</dbReference>
<feature type="non-terminal residue" evidence="1">
    <location>
        <position position="81"/>
    </location>
</feature>
<protein>
    <submittedName>
        <fullName evidence="1">Uncharacterized protein</fullName>
    </submittedName>
</protein>
<name>A0A2G1VLR1_9FLAO</name>
<organism evidence="1 2">
    <name type="scientific">Leeuwenhoekiella nanhaiensis</name>
    <dbReference type="NCBI Taxonomy" id="1655491"/>
    <lineage>
        <taxon>Bacteria</taxon>
        <taxon>Pseudomonadati</taxon>
        <taxon>Bacteroidota</taxon>
        <taxon>Flavobacteriia</taxon>
        <taxon>Flavobacteriales</taxon>
        <taxon>Flavobacteriaceae</taxon>
        <taxon>Leeuwenhoekiella</taxon>
    </lineage>
</organism>
<comment type="caution">
    <text evidence="1">The sequence shown here is derived from an EMBL/GenBank/DDBJ whole genome shotgun (WGS) entry which is preliminary data.</text>
</comment>
<dbReference type="Proteomes" id="UP000229433">
    <property type="component" value="Unassembled WGS sequence"/>
</dbReference>
<keyword evidence="2" id="KW-1185">Reference proteome</keyword>
<gene>
    <name evidence="1" type="ORF">CJ305_18745</name>
</gene>
<dbReference type="OrthoDB" id="1454482at2"/>